<dbReference type="InterPro" id="IPR036398">
    <property type="entry name" value="CA_dom_sf"/>
</dbReference>
<dbReference type="InterPro" id="IPR041891">
    <property type="entry name" value="Alpha_CA_prokaryot-like"/>
</dbReference>
<keyword evidence="3" id="KW-0479">Metal-binding</keyword>
<dbReference type="AlphaFoldDB" id="A0AAI9AHZ6"/>
<dbReference type="PANTHER" id="PTHR18952:SF265">
    <property type="entry name" value="CARBONIC ANHYDRASE"/>
    <property type="match status" value="1"/>
</dbReference>
<gene>
    <name evidence="9" type="ORF">CMTB2_01139</name>
    <name evidence="10" type="ORF">FE773_05915</name>
</gene>
<accession>A0AAI9AHZ6</accession>
<dbReference type="InterPro" id="IPR023561">
    <property type="entry name" value="Carbonic_anhydrase_a-class"/>
</dbReference>
<dbReference type="PANTHER" id="PTHR18952">
    <property type="entry name" value="CARBONIC ANHYDRASE"/>
    <property type="match status" value="1"/>
</dbReference>
<dbReference type="CDD" id="cd03124">
    <property type="entry name" value="alpha_CA_prokaryotic_like"/>
    <property type="match status" value="1"/>
</dbReference>
<dbReference type="Gene3D" id="3.10.200.10">
    <property type="entry name" value="Alpha carbonic anhydrase"/>
    <property type="match status" value="1"/>
</dbReference>
<dbReference type="EMBL" id="CP040463">
    <property type="protein sequence ID" value="QCT94730.1"/>
    <property type="molecule type" value="Genomic_DNA"/>
</dbReference>
<keyword evidence="4" id="KW-0862">Zinc</keyword>
<dbReference type="GO" id="GO:0004089">
    <property type="term" value="F:carbonate dehydratase activity"/>
    <property type="evidence" value="ECO:0007669"/>
    <property type="project" value="UniProtKB-EC"/>
</dbReference>
<dbReference type="EC" id="4.2.1.1" evidence="2"/>
<evidence type="ECO:0000256" key="7">
    <source>
        <dbReference type="SAM" id="SignalP"/>
    </source>
</evidence>
<protein>
    <recommendedName>
        <fullName evidence="2">carbonic anhydrase</fullName>
        <ecNumber evidence="2">4.2.1.1</ecNumber>
    </recommendedName>
</protein>
<sequence>MKKFLLGLGVAAITMLSASSYNYHATWSYSGKTGPEYWGDLKKEYQMCKIGKNQSPIDIKTNSTQTFNTNLKPFKIKYLGKGYEVINNGHTIKVKTEGKNCVRIDGIKFKLAQLHFHTPSENTINGKHFPMEAHYVHLDKNGNITVLAVMYKIGKENKSLNKMLAVLPTKVGEENKVMGNLNPMELLPKNKAYYRFNGSLTTPPCSEGVRWIVFKTPVEISQAQYEKMHAVMGTNNRPVQPINARVILK</sequence>
<evidence type="ECO:0000313" key="9">
    <source>
        <dbReference type="EMBL" id="EDM23829.1"/>
    </source>
</evidence>
<proteinExistence type="inferred from homology"/>
<evidence type="ECO:0000256" key="4">
    <source>
        <dbReference type="ARBA" id="ARBA00022833"/>
    </source>
</evidence>
<evidence type="ECO:0000256" key="3">
    <source>
        <dbReference type="ARBA" id="ARBA00022723"/>
    </source>
</evidence>
<feature type="chain" id="PRO_5042525831" description="carbonic anhydrase" evidence="7">
    <location>
        <begin position="26"/>
        <end position="249"/>
    </location>
</feature>
<name>A0AAI9AHZ6_9BACT</name>
<evidence type="ECO:0000313" key="11">
    <source>
        <dbReference type="Proteomes" id="UP000003288"/>
    </source>
</evidence>
<organism evidence="9 11">
    <name type="scientific">Caminibacter mediatlanticus TB-2</name>
    <dbReference type="NCBI Taxonomy" id="391592"/>
    <lineage>
        <taxon>Bacteria</taxon>
        <taxon>Pseudomonadati</taxon>
        <taxon>Campylobacterota</taxon>
        <taxon>Epsilonproteobacteria</taxon>
        <taxon>Nautiliales</taxon>
        <taxon>Nautiliaceae</taxon>
        <taxon>Caminibacter</taxon>
    </lineage>
</organism>
<evidence type="ECO:0000256" key="5">
    <source>
        <dbReference type="ARBA" id="ARBA00023239"/>
    </source>
</evidence>
<evidence type="ECO:0000256" key="6">
    <source>
        <dbReference type="ARBA" id="ARBA00048348"/>
    </source>
</evidence>
<dbReference type="SMART" id="SM01057">
    <property type="entry name" value="Carb_anhydrase"/>
    <property type="match status" value="1"/>
</dbReference>
<dbReference type="Proteomes" id="UP000003288">
    <property type="component" value="Unassembled WGS sequence"/>
</dbReference>
<comment type="similarity">
    <text evidence="1">Belongs to the alpha-carbonic anhydrase family.</text>
</comment>
<feature type="domain" description="Alpha-carbonic anhydrase" evidence="8">
    <location>
        <begin position="25"/>
        <end position="249"/>
    </location>
</feature>
<evidence type="ECO:0000256" key="1">
    <source>
        <dbReference type="ARBA" id="ARBA00010718"/>
    </source>
</evidence>
<evidence type="ECO:0000259" key="8">
    <source>
        <dbReference type="PROSITE" id="PS51144"/>
    </source>
</evidence>
<keyword evidence="5" id="KW-0456">Lyase</keyword>
<keyword evidence="7" id="KW-0732">Signal</keyword>
<dbReference type="RefSeq" id="WP_007474387.1">
    <property type="nucleotide sequence ID" value="NZ_ABCJ01000003.1"/>
</dbReference>
<dbReference type="InterPro" id="IPR001148">
    <property type="entry name" value="CA_dom"/>
</dbReference>
<comment type="catalytic activity">
    <reaction evidence="6">
        <text>hydrogencarbonate + H(+) = CO2 + H2O</text>
        <dbReference type="Rhea" id="RHEA:10748"/>
        <dbReference type="ChEBI" id="CHEBI:15377"/>
        <dbReference type="ChEBI" id="CHEBI:15378"/>
        <dbReference type="ChEBI" id="CHEBI:16526"/>
        <dbReference type="ChEBI" id="CHEBI:17544"/>
        <dbReference type="EC" id="4.2.1.1"/>
    </reaction>
</comment>
<reference evidence="10 12" key="2">
    <citation type="submission" date="2019-05" db="EMBL/GenBank/DDBJ databases">
        <title>A comparative analysis of the Nautiliaceae.</title>
        <authorList>
            <person name="Grosche A."/>
            <person name="Smedile F."/>
            <person name="Vetriani C."/>
        </authorList>
    </citation>
    <scope>NUCLEOTIDE SEQUENCE [LARGE SCALE GENOMIC DNA]</scope>
    <source>
        <strain evidence="10 12">TB-2</strain>
    </source>
</reference>
<dbReference type="SUPFAM" id="SSF51069">
    <property type="entry name" value="Carbonic anhydrase"/>
    <property type="match status" value="1"/>
</dbReference>
<keyword evidence="12" id="KW-1185">Reference proteome</keyword>
<dbReference type="Pfam" id="PF00194">
    <property type="entry name" value="Carb_anhydrase"/>
    <property type="match status" value="1"/>
</dbReference>
<reference evidence="9 11" key="1">
    <citation type="journal article" date="2011" name="Stand. Genomic Sci.">
        <title>Draft genome sequence of Caminibacter mediatlanticus strain TB-2, an epsilonproteobacterium isolated from a deep-sea hydrothermal vent.</title>
        <authorList>
            <person name="Giovannelli D."/>
            <person name="Ferriera S."/>
            <person name="Johnson J."/>
            <person name="Kravitz S."/>
            <person name="Perez-Rodriguez I."/>
            <person name="Ricci J."/>
            <person name="O'Brien C."/>
            <person name="Voordeckers J.W."/>
            <person name="Bini E."/>
            <person name="Vetriani C."/>
        </authorList>
    </citation>
    <scope>NUCLEOTIDE SEQUENCE [LARGE SCALE GENOMIC DNA]</scope>
    <source>
        <strain evidence="9 11">TB-2</strain>
    </source>
</reference>
<feature type="signal peptide" evidence="7">
    <location>
        <begin position="1"/>
        <end position="25"/>
    </location>
</feature>
<evidence type="ECO:0000256" key="2">
    <source>
        <dbReference type="ARBA" id="ARBA00012925"/>
    </source>
</evidence>
<evidence type="ECO:0000313" key="10">
    <source>
        <dbReference type="EMBL" id="QCT94730.1"/>
    </source>
</evidence>
<dbReference type="EMBL" id="ABCJ01000003">
    <property type="protein sequence ID" value="EDM23829.1"/>
    <property type="molecule type" value="Genomic_DNA"/>
</dbReference>
<evidence type="ECO:0000313" key="12">
    <source>
        <dbReference type="Proteomes" id="UP000306825"/>
    </source>
</evidence>
<dbReference type="GO" id="GO:0008270">
    <property type="term" value="F:zinc ion binding"/>
    <property type="evidence" value="ECO:0007669"/>
    <property type="project" value="InterPro"/>
</dbReference>
<dbReference type="Proteomes" id="UP000306825">
    <property type="component" value="Chromosome"/>
</dbReference>
<dbReference type="PROSITE" id="PS51144">
    <property type="entry name" value="ALPHA_CA_2"/>
    <property type="match status" value="1"/>
</dbReference>